<name>A0A120EHT8_BACMY</name>
<dbReference type="GO" id="GO:0031640">
    <property type="term" value="P:killing of cells of another organism"/>
    <property type="evidence" value="ECO:0007669"/>
    <property type="project" value="UniProtKB-KW"/>
</dbReference>
<evidence type="ECO:0000256" key="2">
    <source>
        <dbReference type="ARBA" id="ARBA00022525"/>
    </source>
</evidence>
<dbReference type="RefSeq" id="WP_060750137.1">
    <property type="nucleotide sequence ID" value="NZ_LRPH01000044.1"/>
</dbReference>
<keyword evidence="6" id="KW-1133">Transmembrane helix</keyword>
<keyword evidence="2" id="KW-0964">Secreted</keyword>
<feature type="transmembrane region" description="Helical" evidence="6">
    <location>
        <begin position="12"/>
        <end position="33"/>
    </location>
</feature>
<dbReference type="InterPro" id="IPR020038">
    <property type="entry name" value="Circ_bacteriocin"/>
</dbReference>
<dbReference type="AlphaFoldDB" id="A0A120EHT8"/>
<dbReference type="GO" id="GO:0005576">
    <property type="term" value="C:extracellular region"/>
    <property type="evidence" value="ECO:0007669"/>
    <property type="project" value="UniProtKB-SubCell"/>
</dbReference>
<keyword evidence="5" id="KW-0078">Bacteriocin</keyword>
<comment type="caution">
    <text evidence="7">The sequence shown here is derived from an EMBL/GenBank/DDBJ whole genome shotgun (WGS) entry which is preliminary data.</text>
</comment>
<proteinExistence type="predicted"/>
<evidence type="ECO:0000256" key="1">
    <source>
        <dbReference type="ARBA" id="ARBA00004613"/>
    </source>
</evidence>
<keyword evidence="6" id="KW-0472">Membrane</keyword>
<evidence type="ECO:0000256" key="3">
    <source>
        <dbReference type="ARBA" id="ARBA00022529"/>
    </source>
</evidence>
<accession>A0A120EHT8</accession>
<evidence type="ECO:0000313" key="8">
    <source>
        <dbReference type="Proteomes" id="UP000065797"/>
    </source>
</evidence>
<evidence type="ECO:0000256" key="5">
    <source>
        <dbReference type="ARBA" id="ARBA00023048"/>
    </source>
</evidence>
<keyword evidence="4" id="KW-0044">Antibiotic</keyword>
<evidence type="ECO:0000256" key="4">
    <source>
        <dbReference type="ARBA" id="ARBA00023022"/>
    </source>
</evidence>
<dbReference type="Proteomes" id="UP000065797">
    <property type="component" value="Unassembled WGS sequence"/>
</dbReference>
<comment type="subcellular location">
    <subcellularLocation>
        <location evidence="1">Secreted</location>
    </subcellularLocation>
</comment>
<evidence type="ECO:0000256" key="6">
    <source>
        <dbReference type="SAM" id="Phobius"/>
    </source>
</evidence>
<keyword evidence="6" id="KW-0812">Transmembrane</keyword>
<sequence length="107" mass="10998">MTYSVKGRAVSFGALLAVGGALLASYAFLLGILPEMNLVKEFNLSTVAAAQVFAWLDYISWGVSLVALIGSLGTGGASLIAAAGAQGIKKYLLDLAEEKGKKAAIAY</sequence>
<dbReference type="InterPro" id="IPR009086">
    <property type="entry name" value="Bacteriocin_AS48"/>
</dbReference>
<feature type="transmembrane region" description="Helical" evidence="6">
    <location>
        <begin position="58"/>
        <end position="83"/>
    </location>
</feature>
<dbReference type="Gene3D" id="1.20.225.10">
    <property type="entry name" value="Bacteriocin AS-48"/>
    <property type="match status" value="1"/>
</dbReference>
<protein>
    <submittedName>
        <fullName evidence="7">Circularin A/uberolysin family circular bacteriocin</fullName>
    </submittedName>
</protein>
<gene>
    <name evidence="7" type="ORF">AWW70_01595</name>
</gene>
<organism evidence="7 8">
    <name type="scientific">Bacillus mycoides</name>
    <dbReference type="NCBI Taxonomy" id="1405"/>
    <lineage>
        <taxon>Bacteria</taxon>
        <taxon>Bacillati</taxon>
        <taxon>Bacillota</taxon>
        <taxon>Bacilli</taxon>
        <taxon>Bacillales</taxon>
        <taxon>Bacillaceae</taxon>
        <taxon>Bacillus</taxon>
        <taxon>Bacillus cereus group</taxon>
    </lineage>
</organism>
<evidence type="ECO:0000313" key="7">
    <source>
        <dbReference type="EMBL" id="KWU64303.1"/>
    </source>
</evidence>
<dbReference type="GO" id="GO:0042742">
    <property type="term" value="P:defense response to bacterium"/>
    <property type="evidence" value="ECO:0007669"/>
    <property type="project" value="UniProtKB-KW"/>
</dbReference>
<dbReference type="SUPFAM" id="SSF47869">
    <property type="entry name" value="Bacteriocin AS-48"/>
    <property type="match status" value="1"/>
</dbReference>
<dbReference type="NCBIfam" id="TIGR03651">
    <property type="entry name" value="circ_ocin_uber"/>
    <property type="match status" value="1"/>
</dbReference>
<dbReference type="EMBL" id="LRPH01000044">
    <property type="protein sequence ID" value="KWU64303.1"/>
    <property type="molecule type" value="Genomic_DNA"/>
</dbReference>
<reference evidence="7 8" key="1">
    <citation type="submission" date="2016-01" db="EMBL/GenBank/DDBJ databases">
        <authorList>
            <person name="McClelland M."/>
            <person name="Jain A."/>
            <person name="Saraogi P."/>
            <person name="Mendelson R."/>
            <person name="Westerman R."/>
            <person name="SanMiguel P."/>
            <person name="Csonka L."/>
        </authorList>
    </citation>
    <scope>NUCLEOTIDE SEQUENCE [LARGE SCALE GENOMIC DNA]</scope>
    <source>
        <strain evidence="7 8">PE8-15</strain>
    </source>
</reference>
<keyword evidence="3" id="KW-0929">Antimicrobial</keyword>